<dbReference type="InterPro" id="IPR007712">
    <property type="entry name" value="RelE/ParE_toxin"/>
</dbReference>
<comment type="caution">
    <text evidence="3">The sequence shown here is derived from an EMBL/GenBank/DDBJ whole genome shotgun (WGS) entry which is preliminary data.</text>
</comment>
<name>A0A0F9K9B3_9ZZZZ</name>
<accession>A0A0F9K9B3</accession>
<reference evidence="3" key="1">
    <citation type="journal article" date="2015" name="Nature">
        <title>Complex archaea that bridge the gap between prokaryotes and eukaryotes.</title>
        <authorList>
            <person name="Spang A."/>
            <person name="Saw J.H."/>
            <person name="Jorgensen S.L."/>
            <person name="Zaremba-Niedzwiedzka K."/>
            <person name="Martijn J."/>
            <person name="Lind A.E."/>
            <person name="van Eijk R."/>
            <person name="Schleper C."/>
            <person name="Guy L."/>
            <person name="Ettema T.J."/>
        </authorList>
    </citation>
    <scope>NUCLEOTIDE SEQUENCE</scope>
</reference>
<evidence type="ECO:0008006" key="4">
    <source>
        <dbReference type="Google" id="ProtNLM"/>
    </source>
</evidence>
<proteinExistence type="inferred from homology"/>
<sequence>MELRISEKAKRQLRNIYTYYSENSIQYAEHFLEDFYNKIESLIEFPKMYGIIPQLEKHNIRKLLFKDYRILYQIDKNNELIKIVAILYSKQRLQI</sequence>
<comment type="similarity">
    <text evidence="1">Belongs to the RelE toxin family.</text>
</comment>
<organism evidence="3">
    <name type="scientific">marine sediment metagenome</name>
    <dbReference type="NCBI Taxonomy" id="412755"/>
    <lineage>
        <taxon>unclassified sequences</taxon>
        <taxon>metagenomes</taxon>
        <taxon>ecological metagenomes</taxon>
    </lineage>
</organism>
<protein>
    <recommendedName>
        <fullName evidence="4">Plasmid stabilization system protein</fullName>
    </recommendedName>
</protein>
<gene>
    <name evidence="3" type="ORF">LCGC14_1432510</name>
</gene>
<dbReference type="Gene3D" id="3.30.2310.20">
    <property type="entry name" value="RelE-like"/>
    <property type="match status" value="1"/>
</dbReference>
<dbReference type="InterPro" id="IPR051803">
    <property type="entry name" value="TA_system_RelE-like_toxin"/>
</dbReference>
<dbReference type="SUPFAM" id="SSF143011">
    <property type="entry name" value="RelE-like"/>
    <property type="match status" value="1"/>
</dbReference>
<keyword evidence="2" id="KW-1277">Toxin-antitoxin system</keyword>
<evidence type="ECO:0000256" key="1">
    <source>
        <dbReference type="ARBA" id="ARBA00006226"/>
    </source>
</evidence>
<dbReference type="Pfam" id="PF05016">
    <property type="entry name" value="ParE_toxin"/>
    <property type="match status" value="1"/>
</dbReference>
<evidence type="ECO:0000313" key="3">
    <source>
        <dbReference type="EMBL" id="KKM71251.1"/>
    </source>
</evidence>
<dbReference type="InterPro" id="IPR035093">
    <property type="entry name" value="RelE/ParE_toxin_dom_sf"/>
</dbReference>
<dbReference type="AlphaFoldDB" id="A0A0F9K9B3"/>
<dbReference type="PANTHER" id="PTHR33755">
    <property type="entry name" value="TOXIN PARE1-RELATED"/>
    <property type="match status" value="1"/>
</dbReference>
<evidence type="ECO:0000256" key="2">
    <source>
        <dbReference type="ARBA" id="ARBA00022649"/>
    </source>
</evidence>
<dbReference type="EMBL" id="LAZR01009674">
    <property type="protein sequence ID" value="KKM71251.1"/>
    <property type="molecule type" value="Genomic_DNA"/>
</dbReference>